<evidence type="ECO:0000256" key="3">
    <source>
        <dbReference type="ARBA" id="ARBA00022833"/>
    </source>
</evidence>
<dbReference type="OrthoDB" id="432970at2759"/>
<reference evidence="7" key="1">
    <citation type="journal article" date="2014" name="Proc. Natl. Acad. Sci. U.S.A.">
        <title>Extensive sampling of basidiomycete genomes demonstrates inadequacy of the white-rot/brown-rot paradigm for wood decay fungi.</title>
        <authorList>
            <person name="Riley R."/>
            <person name="Salamov A.A."/>
            <person name="Brown D.W."/>
            <person name="Nagy L.G."/>
            <person name="Floudas D."/>
            <person name="Held B.W."/>
            <person name="Levasseur A."/>
            <person name="Lombard V."/>
            <person name="Morin E."/>
            <person name="Otillar R."/>
            <person name="Lindquist E.A."/>
            <person name="Sun H."/>
            <person name="LaButti K.M."/>
            <person name="Schmutz J."/>
            <person name="Jabbour D."/>
            <person name="Luo H."/>
            <person name="Baker S.E."/>
            <person name="Pisabarro A.G."/>
            <person name="Walton J.D."/>
            <person name="Blanchette R.A."/>
            <person name="Henrissat B."/>
            <person name="Martin F."/>
            <person name="Cullen D."/>
            <person name="Hibbett D.S."/>
            <person name="Grigoriev I.V."/>
        </authorList>
    </citation>
    <scope>NUCLEOTIDE SEQUENCE [LARGE SCALE GENOMIC DNA]</scope>
    <source>
        <strain evidence="7">FD-172 SS1</strain>
    </source>
</reference>
<accession>A0A067LWP7</accession>
<dbReference type="Pfam" id="PF01753">
    <property type="entry name" value="zf-MYND"/>
    <property type="match status" value="1"/>
</dbReference>
<name>A0A067LWP7_BOTB1</name>
<proteinExistence type="predicted"/>
<dbReference type="SUPFAM" id="SSF144232">
    <property type="entry name" value="HIT/MYND zinc finger-like"/>
    <property type="match status" value="1"/>
</dbReference>
<dbReference type="EMBL" id="KL198104">
    <property type="protein sequence ID" value="KDQ07619.1"/>
    <property type="molecule type" value="Genomic_DNA"/>
</dbReference>
<evidence type="ECO:0000256" key="2">
    <source>
        <dbReference type="ARBA" id="ARBA00022771"/>
    </source>
</evidence>
<feature type="domain" description="MYND-type" evidence="5">
    <location>
        <begin position="505"/>
        <end position="542"/>
    </location>
</feature>
<dbReference type="PROSITE" id="PS01360">
    <property type="entry name" value="ZF_MYND_1"/>
    <property type="match status" value="1"/>
</dbReference>
<keyword evidence="1" id="KW-0479">Metal-binding</keyword>
<dbReference type="InParanoid" id="A0A067LWP7"/>
<evidence type="ECO:0000313" key="6">
    <source>
        <dbReference type="EMBL" id="KDQ07619.1"/>
    </source>
</evidence>
<feature type="region of interest" description="Disordered" evidence="4">
    <location>
        <begin position="558"/>
        <end position="599"/>
    </location>
</feature>
<evidence type="ECO:0000259" key="5">
    <source>
        <dbReference type="PROSITE" id="PS01360"/>
    </source>
</evidence>
<dbReference type="GO" id="GO:0008270">
    <property type="term" value="F:zinc ion binding"/>
    <property type="evidence" value="ECO:0007669"/>
    <property type="project" value="UniProtKB-KW"/>
</dbReference>
<feature type="compositionally biased region" description="Low complexity" evidence="4">
    <location>
        <begin position="577"/>
        <end position="592"/>
    </location>
</feature>
<keyword evidence="7" id="KW-1185">Reference proteome</keyword>
<gene>
    <name evidence="6" type="ORF">BOTBODRAFT_598562</name>
</gene>
<protein>
    <recommendedName>
        <fullName evidence="5">MYND-type domain-containing protein</fullName>
    </recommendedName>
</protein>
<organism evidence="6 7">
    <name type="scientific">Botryobasidium botryosum (strain FD-172 SS1)</name>
    <dbReference type="NCBI Taxonomy" id="930990"/>
    <lineage>
        <taxon>Eukaryota</taxon>
        <taxon>Fungi</taxon>
        <taxon>Dikarya</taxon>
        <taxon>Basidiomycota</taxon>
        <taxon>Agaricomycotina</taxon>
        <taxon>Agaricomycetes</taxon>
        <taxon>Cantharellales</taxon>
        <taxon>Botryobasidiaceae</taxon>
        <taxon>Botryobasidium</taxon>
    </lineage>
</organism>
<dbReference type="HOGENOM" id="CLU_456325_0_0_1"/>
<evidence type="ECO:0000256" key="1">
    <source>
        <dbReference type="ARBA" id="ARBA00022723"/>
    </source>
</evidence>
<dbReference type="AlphaFoldDB" id="A0A067LWP7"/>
<dbReference type="InterPro" id="IPR002893">
    <property type="entry name" value="Znf_MYND"/>
</dbReference>
<evidence type="ECO:0000256" key="4">
    <source>
        <dbReference type="SAM" id="MobiDB-lite"/>
    </source>
</evidence>
<dbReference type="Proteomes" id="UP000027195">
    <property type="component" value="Unassembled WGS sequence"/>
</dbReference>
<sequence>MPEYAQIITHTPEQALEWHKIARSNPGRVCRTLSLRQGQRTREGDRQGDIYPAMEAVKVISAIRKADNPAWVNLVDGGIAEALCKSVLEIVTSFQTLPGMPQELKDQVAREIASPYYAPLEVLCNAACNFQYPPTKTDKRVIAALRKNWAGMMDRIWNEPESTLRPEQLHGLERVVVAQILMRLLVTDPSFSDILYEPSDLTVQIIARHWKYSQNNDDIRATASALYLLIDPKEMHPRQAAYYRSNGLEAKSSQIMSKILLGISPTAHSSKQQQAKTLFATFAENLLRSTGRTSADQLDFLTAILDMAQKGAKKDGAELEVAKGVLKATPLWNVLFRLLKKSAKPGPSGDSDAETEKMHRLRFMRGVVGVAANALHDASFSHPGECETLVRIWANENFFGALEETIETLIEKPGMTVQLTRLASVIETTVVGGSPALQNLYRTQFPRWRLLGTLIRHDVKKQQVAGPPPNPIPGLIAPPDSALWDHAVWQCFGSLQFRCMDKALCGKRGCGNPGSIACMCQVVKYCSEDCKTKDAKDHQLACGMLGLLENTIGKELPHAASKPAEIGAGRKKKKSQASNAGNGSASTAGGANPQLDELD</sequence>
<keyword evidence="2" id="KW-0863">Zinc-finger</keyword>
<evidence type="ECO:0000313" key="7">
    <source>
        <dbReference type="Proteomes" id="UP000027195"/>
    </source>
</evidence>
<keyword evidence="3" id="KW-0862">Zinc</keyword>